<sequence length="207" mass="22560">MSLTAMVTGQVGRLVNFSVTQEPGLMSLMSPTGVPEGAGRGVQGRGDCLVAHTPAVDSAMPPNQGQPRGSGGGDSGLDLPTRCPTHSQEVTCQVRLVPPHVSVELTFLKRCWQTWHLLKLHQRVTAAMSTPETRAIRVERRLTRAVIIYLLSEARSFSLNHIARISMRFGHTPVFRMISCCAVKPATFSIIVIRKFCDASNVEISIV</sequence>
<dbReference type="Proteomes" id="UP001221898">
    <property type="component" value="Unassembled WGS sequence"/>
</dbReference>
<gene>
    <name evidence="2" type="ORF">AAFF_G00253230</name>
</gene>
<evidence type="ECO:0000256" key="1">
    <source>
        <dbReference type="SAM" id="MobiDB-lite"/>
    </source>
</evidence>
<dbReference type="AlphaFoldDB" id="A0AAD7WTP2"/>
<protein>
    <submittedName>
        <fullName evidence="2">Uncharacterized protein</fullName>
    </submittedName>
</protein>
<evidence type="ECO:0000313" key="2">
    <source>
        <dbReference type="EMBL" id="KAJ8408688.1"/>
    </source>
</evidence>
<comment type="caution">
    <text evidence="2">The sequence shown here is derived from an EMBL/GenBank/DDBJ whole genome shotgun (WGS) entry which is preliminary data.</text>
</comment>
<reference evidence="2" key="1">
    <citation type="journal article" date="2023" name="Science">
        <title>Genome structures resolve the early diversification of teleost fishes.</title>
        <authorList>
            <person name="Parey E."/>
            <person name="Louis A."/>
            <person name="Montfort J."/>
            <person name="Bouchez O."/>
            <person name="Roques C."/>
            <person name="Iampietro C."/>
            <person name="Lluch J."/>
            <person name="Castinel A."/>
            <person name="Donnadieu C."/>
            <person name="Desvignes T."/>
            <person name="Floi Bucao C."/>
            <person name="Jouanno E."/>
            <person name="Wen M."/>
            <person name="Mejri S."/>
            <person name="Dirks R."/>
            <person name="Jansen H."/>
            <person name="Henkel C."/>
            <person name="Chen W.J."/>
            <person name="Zahm M."/>
            <person name="Cabau C."/>
            <person name="Klopp C."/>
            <person name="Thompson A.W."/>
            <person name="Robinson-Rechavi M."/>
            <person name="Braasch I."/>
            <person name="Lecointre G."/>
            <person name="Bobe J."/>
            <person name="Postlethwait J.H."/>
            <person name="Berthelot C."/>
            <person name="Roest Crollius H."/>
            <person name="Guiguen Y."/>
        </authorList>
    </citation>
    <scope>NUCLEOTIDE SEQUENCE</scope>
    <source>
        <strain evidence="2">NC1722</strain>
    </source>
</reference>
<dbReference type="EMBL" id="JAINUG010000034">
    <property type="protein sequence ID" value="KAJ8408688.1"/>
    <property type="molecule type" value="Genomic_DNA"/>
</dbReference>
<name>A0AAD7WTP2_9TELE</name>
<evidence type="ECO:0000313" key="3">
    <source>
        <dbReference type="Proteomes" id="UP001221898"/>
    </source>
</evidence>
<proteinExistence type="predicted"/>
<organism evidence="2 3">
    <name type="scientific">Aldrovandia affinis</name>
    <dbReference type="NCBI Taxonomy" id="143900"/>
    <lineage>
        <taxon>Eukaryota</taxon>
        <taxon>Metazoa</taxon>
        <taxon>Chordata</taxon>
        <taxon>Craniata</taxon>
        <taxon>Vertebrata</taxon>
        <taxon>Euteleostomi</taxon>
        <taxon>Actinopterygii</taxon>
        <taxon>Neopterygii</taxon>
        <taxon>Teleostei</taxon>
        <taxon>Notacanthiformes</taxon>
        <taxon>Halosauridae</taxon>
        <taxon>Aldrovandia</taxon>
    </lineage>
</organism>
<accession>A0AAD7WTP2</accession>
<keyword evidence="3" id="KW-1185">Reference proteome</keyword>
<feature type="region of interest" description="Disordered" evidence="1">
    <location>
        <begin position="53"/>
        <end position="82"/>
    </location>
</feature>